<evidence type="ECO:0000256" key="2">
    <source>
        <dbReference type="SAM" id="MobiDB-lite"/>
    </source>
</evidence>
<evidence type="ECO:0000313" key="4">
    <source>
        <dbReference type="Proteomes" id="UP000070501"/>
    </source>
</evidence>
<dbReference type="STRING" id="196109.A0A136JGU9"/>
<dbReference type="EMBL" id="KQ964245">
    <property type="protein sequence ID" value="KXJ96377.1"/>
    <property type="molecule type" value="Genomic_DNA"/>
</dbReference>
<feature type="region of interest" description="Disordered" evidence="2">
    <location>
        <begin position="246"/>
        <end position="271"/>
    </location>
</feature>
<proteinExistence type="predicted"/>
<organism evidence="3 4">
    <name type="scientific">Microdochium bolleyi</name>
    <dbReference type="NCBI Taxonomy" id="196109"/>
    <lineage>
        <taxon>Eukaryota</taxon>
        <taxon>Fungi</taxon>
        <taxon>Dikarya</taxon>
        <taxon>Ascomycota</taxon>
        <taxon>Pezizomycotina</taxon>
        <taxon>Sordariomycetes</taxon>
        <taxon>Xylariomycetidae</taxon>
        <taxon>Xylariales</taxon>
        <taxon>Microdochiaceae</taxon>
        <taxon>Microdochium</taxon>
    </lineage>
</organism>
<reference evidence="4" key="1">
    <citation type="submission" date="2016-02" db="EMBL/GenBank/DDBJ databases">
        <title>Draft genome sequence of Microdochium bolleyi, a fungal endophyte of beachgrass.</title>
        <authorList>
            <consortium name="DOE Joint Genome Institute"/>
            <person name="David A.S."/>
            <person name="May G."/>
            <person name="Haridas S."/>
            <person name="Lim J."/>
            <person name="Wang M."/>
            <person name="Labutti K."/>
            <person name="Lipzen A."/>
            <person name="Barry K."/>
            <person name="Grigoriev I.V."/>
        </authorList>
    </citation>
    <scope>NUCLEOTIDE SEQUENCE [LARGE SCALE GENOMIC DNA]</scope>
    <source>
        <strain evidence="4">J235TASD1</strain>
    </source>
</reference>
<dbReference type="Proteomes" id="UP000070501">
    <property type="component" value="Unassembled WGS sequence"/>
</dbReference>
<dbReference type="AlphaFoldDB" id="A0A136JGU9"/>
<feature type="compositionally biased region" description="Low complexity" evidence="2">
    <location>
        <begin position="253"/>
        <end position="270"/>
    </location>
</feature>
<keyword evidence="1" id="KW-0175">Coiled coil</keyword>
<keyword evidence="4" id="KW-1185">Reference proteome</keyword>
<feature type="coiled-coil region" evidence="1">
    <location>
        <begin position="115"/>
        <end position="202"/>
    </location>
</feature>
<accession>A0A136JGU9</accession>
<name>A0A136JGU9_9PEZI</name>
<evidence type="ECO:0000313" key="3">
    <source>
        <dbReference type="EMBL" id="KXJ96377.1"/>
    </source>
</evidence>
<protein>
    <submittedName>
        <fullName evidence="3">Uncharacterized protein</fullName>
    </submittedName>
</protein>
<gene>
    <name evidence="3" type="ORF">Micbo1qcDRAFT_229302</name>
</gene>
<evidence type="ECO:0000256" key="1">
    <source>
        <dbReference type="SAM" id="Coils"/>
    </source>
</evidence>
<sequence>MPEYRINTSIGGKPQFVRSRSFSHSHHHHMRDHFPHLHYGHSSDDLPHHHLVDHLLPHDHYYRVEYRRGDHHHHHHPRRPACPTNCACITRDEWANLLEQNRNYAALTKSLTADAAKLKKKADALAGDKAAAEKEAQRLACSNAELSAALKKLQDENAELRRCLTSQKKDDCDLVESLRLRIRNLLAELDGKDSVIKSLESRVCALKKELHDLKHRYKHRHSHGHKHHRGHGGPCGCHSCGRKKAGGKDDDGSSSSSSSDSDSGGRSSRGILRKRLAEMSVSLALWQRKAEYAEKRALELQRDCDAARAEVARQTDLADRFRSRIRRLEDRLGCRERGVWFS</sequence>
<dbReference type="InParanoid" id="A0A136JGU9"/>
<feature type="coiled-coil region" evidence="1">
    <location>
        <begin position="283"/>
        <end position="331"/>
    </location>
</feature>
<dbReference type="OrthoDB" id="10492218at2759"/>